<reference evidence="2 3" key="1">
    <citation type="journal article" date="2014" name="PLoS Genet.">
        <title>Analysis of the Phlebiopsis gigantea genome, transcriptome and secretome provides insight into its pioneer colonization strategies of wood.</title>
        <authorList>
            <person name="Hori C."/>
            <person name="Ishida T."/>
            <person name="Igarashi K."/>
            <person name="Samejima M."/>
            <person name="Suzuki H."/>
            <person name="Master E."/>
            <person name="Ferreira P."/>
            <person name="Ruiz-Duenas F.J."/>
            <person name="Held B."/>
            <person name="Canessa P."/>
            <person name="Larrondo L.F."/>
            <person name="Schmoll M."/>
            <person name="Druzhinina I.S."/>
            <person name="Kubicek C.P."/>
            <person name="Gaskell J.A."/>
            <person name="Kersten P."/>
            <person name="St John F."/>
            <person name="Glasner J."/>
            <person name="Sabat G."/>
            <person name="Splinter BonDurant S."/>
            <person name="Syed K."/>
            <person name="Yadav J."/>
            <person name="Mgbeahuruike A.C."/>
            <person name="Kovalchuk A."/>
            <person name="Asiegbu F.O."/>
            <person name="Lackner G."/>
            <person name="Hoffmeister D."/>
            <person name="Rencoret J."/>
            <person name="Gutierrez A."/>
            <person name="Sun H."/>
            <person name="Lindquist E."/>
            <person name="Barry K."/>
            <person name="Riley R."/>
            <person name="Grigoriev I.V."/>
            <person name="Henrissat B."/>
            <person name="Kues U."/>
            <person name="Berka R.M."/>
            <person name="Martinez A.T."/>
            <person name="Covert S.F."/>
            <person name="Blanchette R.A."/>
            <person name="Cullen D."/>
        </authorList>
    </citation>
    <scope>NUCLEOTIDE SEQUENCE [LARGE SCALE GENOMIC DNA]</scope>
    <source>
        <strain evidence="2 3">11061_1 CR5-6</strain>
    </source>
</reference>
<dbReference type="STRING" id="745531.A0A0C3NAZ8"/>
<feature type="non-terminal residue" evidence="2">
    <location>
        <position position="150"/>
    </location>
</feature>
<dbReference type="AlphaFoldDB" id="A0A0C3NAZ8"/>
<dbReference type="Proteomes" id="UP000053257">
    <property type="component" value="Unassembled WGS sequence"/>
</dbReference>
<feature type="non-terminal residue" evidence="2">
    <location>
        <position position="1"/>
    </location>
</feature>
<keyword evidence="3" id="KW-1185">Reference proteome</keyword>
<dbReference type="InterPro" id="IPR025476">
    <property type="entry name" value="Helitron_helicase-like"/>
</dbReference>
<proteinExistence type="predicted"/>
<evidence type="ECO:0000313" key="2">
    <source>
        <dbReference type="EMBL" id="KIP01674.1"/>
    </source>
</evidence>
<dbReference type="HOGENOM" id="CLU_080483_4_1_1"/>
<accession>A0A0C3NAZ8</accession>
<dbReference type="Pfam" id="PF14214">
    <property type="entry name" value="Helitron_like_N"/>
    <property type="match status" value="1"/>
</dbReference>
<feature type="domain" description="Helitron helicase-like" evidence="1">
    <location>
        <begin position="19"/>
        <end position="149"/>
    </location>
</feature>
<name>A0A0C3NAZ8_PHLG1</name>
<sequence length="150" mass="17368">DDSTLTELIEQLKSGMYKVEDEKQKECFRLLSDIDFVASRVEGSVTNRRRMRNEIWSLMYSLGSPSWFITFAPADVNHPVAIYFAEKDEYYYPDVADKDHRYKLIASNPVAGAKFFKLITEAFINHVLGYEHNRRGVYGETSGYYGTVEQ</sequence>
<organism evidence="2 3">
    <name type="scientific">Phlebiopsis gigantea (strain 11061_1 CR5-6)</name>
    <name type="common">White-rot fungus</name>
    <name type="synonym">Peniophora gigantea</name>
    <dbReference type="NCBI Taxonomy" id="745531"/>
    <lineage>
        <taxon>Eukaryota</taxon>
        <taxon>Fungi</taxon>
        <taxon>Dikarya</taxon>
        <taxon>Basidiomycota</taxon>
        <taxon>Agaricomycotina</taxon>
        <taxon>Agaricomycetes</taxon>
        <taxon>Polyporales</taxon>
        <taxon>Phanerochaetaceae</taxon>
        <taxon>Phlebiopsis</taxon>
    </lineage>
</organism>
<protein>
    <recommendedName>
        <fullName evidence="1">Helitron helicase-like domain-containing protein</fullName>
    </recommendedName>
</protein>
<dbReference type="OrthoDB" id="3254930at2759"/>
<evidence type="ECO:0000259" key="1">
    <source>
        <dbReference type="Pfam" id="PF14214"/>
    </source>
</evidence>
<dbReference type="EMBL" id="KN840750">
    <property type="protein sequence ID" value="KIP01674.1"/>
    <property type="molecule type" value="Genomic_DNA"/>
</dbReference>
<gene>
    <name evidence="2" type="ORF">PHLGIDRAFT_60592</name>
</gene>
<evidence type="ECO:0000313" key="3">
    <source>
        <dbReference type="Proteomes" id="UP000053257"/>
    </source>
</evidence>